<keyword evidence="2" id="KW-1185">Reference proteome</keyword>
<accession>A0A2T0BKS8</accession>
<evidence type="ECO:0000313" key="1">
    <source>
        <dbReference type="EMBL" id="PRR84459.1"/>
    </source>
</evidence>
<protein>
    <submittedName>
        <fullName evidence="1">Uncharacterized protein</fullName>
    </submittedName>
</protein>
<dbReference type="Proteomes" id="UP000237798">
    <property type="component" value="Unassembled WGS sequence"/>
</dbReference>
<dbReference type="OrthoDB" id="465705at2"/>
<proteinExistence type="predicted"/>
<reference evidence="1 2" key="1">
    <citation type="submission" date="2018-03" db="EMBL/GenBank/DDBJ databases">
        <title>Genome sequence of Clostridium luticellarii DSM 29923.</title>
        <authorList>
            <person name="Poehlein A."/>
            <person name="Daniel R."/>
        </authorList>
    </citation>
    <scope>NUCLEOTIDE SEQUENCE [LARGE SCALE GENOMIC DNA]</scope>
    <source>
        <strain evidence="1 2">DSM 29923</strain>
    </source>
</reference>
<name>A0A2T0BKS8_9CLOT</name>
<comment type="caution">
    <text evidence="1">The sequence shown here is derived from an EMBL/GenBank/DDBJ whole genome shotgun (WGS) entry which is preliminary data.</text>
</comment>
<gene>
    <name evidence="1" type="ORF">CLLU_23870</name>
</gene>
<evidence type="ECO:0000313" key="2">
    <source>
        <dbReference type="Proteomes" id="UP000237798"/>
    </source>
</evidence>
<dbReference type="RefSeq" id="WP_106010002.1">
    <property type="nucleotide sequence ID" value="NZ_PVXP01000037.1"/>
</dbReference>
<dbReference type="EMBL" id="PVXP01000037">
    <property type="protein sequence ID" value="PRR84459.1"/>
    <property type="molecule type" value="Genomic_DNA"/>
</dbReference>
<dbReference type="AlphaFoldDB" id="A0A2T0BKS8"/>
<sequence length="105" mass="12197">MELEEMGSFFNKRVDGYERHMLNNVAGSDKYYIETDYMTPNQEYEDQCFAENKKIRSKLGITEGFYHYDTPCTVENEIKMLLKAGFESIKNIGKYGNTGILLAKK</sequence>
<organism evidence="1 2">
    <name type="scientific">Clostridium luticellarii</name>
    <dbReference type="NCBI Taxonomy" id="1691940"/>
    <lineage>
        <taxon>Bacteria</taxon>
        <taxon>Bacillati</taxon>
        <taxon>Bacillota</taxon>
        <taxon>Clostridia</taxon>
        <taxon>Eubacteriales</taxon>
        <taxon>Clostridiaceae</taxon>
        <taxon>Clostridium</taxon>
    </lineage>
</organism>